<protein>
    <recommendedName>
        <fullName evidence="2 5">Proline dehydrogenase</fullName>
        <ecNumber evidence="2 5">1.5.5.2</ecNumber>
    </recommendedName>
</protein>
<evidence type="ECO:0000256" key="3">
    <source>
        <dbReference type="ARBA" id="ARBA00023002"/>
    </source>
</evidence>
<evidence type="ECO:0000256" key="1">
    <source>
        <dbReference type="ARBA" id="ARBA00005869"/>
    </source>
</evidence>
<dbReference type="EMBL" id="JAUTXT010000009">
    <property type="protein sequence ID" value="KAK3676687.1"/>
    <property type="molecule type" value="Genomic_DNA"/>
</dbReference>
<evidence type="ECO:0000256" key="4">
    <source>
        <dbReference type="ARBA" id="ARBA00023062"/>
    </source>
</evidence>
<comment type="function">
    <text evidence="5">Converts proline to delta-1-pyrroline-5-carboxylate.</text>
</comment>
<name>A0AAE0WRV3_9PEZI</name>
<gene>
    <name evidence="7" type="primary">PUT1</name>
    <name evidence="7" type="ORF">LTR78_003462</name>
</gene>
<dbReference type="GO" id="GO:0004657">
    <property type="term" value="F:proline dehydrogenase activity"/>
    <property type="evidence" value="ECO:0007669"/>
    <property type="project" value="UniProtKB-EC"/>
</dbReference>
<evidence type="ECO:0000259" key="6">
    <source>
        <dbReference type="Pfam" id="PF01619"/>
    </source>
</evidence>
<dbReference type="SUPFAM" id="SSF51730">
    <property type="entry name" value="FAD-linked oxidoreductase"/>
    <property type="match status" value="1"/>
</dbReference>
<dbReference type="PANTHER" id="PTHR13914:SF30">
    <property type="entry name" value="PROLINE DEHYDROGENASE"/>
    <property type="match status" value="1"/>
</dbReference>
<evidence type="ECO:0000256" key="5">
    <source>
        <dbReference type="RuleBase" id="RU364054"/>
    </source>
</evidence>
<dbReference type="InterPro" id="IPR029041">
    <property type="entry name" value="FAD-linked_oxidoreductase-like"/>
</dbReference>
<dbReference type="GO" id="GO:0005739">
    <property type="term" value="C:mitochondrion"/>
    <property type="evidence" value="ECO:0007669"/>
    <property type="project" value="TreeGrafter"/>
</dbReference>
<keyword evidence="8" id="KW-1185">Reference proteome</keyword>
<dbReference type="EC" id="1.5.5.2" evidence="2 5"/>
<keyword evidence="4 5" id="KW-0642">Proline metabolism</keyword>
<accession>A0AAE0WRV3</accession>
<evidence type="ECO:0000313" key="7">
    <source>
        <dbReference type="EMBL" id="KAK3676687.1"/>
    </source>
</evidence>
<organism evidence="7 8">
    <name type="scientific">Recurvomyces mirabilis</name>
    <dbReference type="NCBI Taxonomy" id="574656"/>
    <lineage>
        <taxon>Eukaryota</taxon>
        <taxon>Fungi</taxon>
        <taxon>Dikarya</taxon>
        <taxon>Ascomycota</taxon>
        <taxon>Pezizomycotina</taxon>
        <taxon>Dothideomycetes</taxon>
        <taxon>Dothideomycetidae</taxon>
        <taxon>Mycosphaerellales</taxon>
        <taxon>Teratosphaeriaceae</taxon>
        <taxon>Recurvomyces</taxon>
    </lineage>
</organism>
<evidence type="ECO:0000313" key="8">
    <source>
        <dbReference type="Proteomes" id="UP001274830"/>
    </source>
</evidence>
<dbReference type="GO" id="GO:0010133">
    <property type="term" value="P:L-proline catabolic process to L-glutamate"/>
    <property type="evidence" value="ECO:0007669"/>
    <property type="project" value="TreeGrafter"/>
</dbReference>
<evidence type="ECO:0000256" key="2">
    <source>
        <dbReference type="ARBA" id="ARBA00012695"/>
    </source>
</evidence>
<keyword evidence="5" id="KW-0285">Flavoprotein</keyword>
<dbReference type="GeneID" id="89963879"/>
<feature type="domain" description="Proline dehydrogenase" evidence="6">
    <location>
        <begin position="84"/>
        <end position="388"/>
    </location>
</feature>
<dbReference type="RefSeq" id="XP_064693077.1">
    <property type="nucleotide sequence ID" value="XM_064839335.1"/>
</dbReference>
<keyword evidence="3 5" id="KW-0560">Oxidoreductase</keyword>
<dbReference type="InterPro" id="IPR002872">
    <property type="entry name" value="Proline_DH_dom"/>
</dbReference>
<comment type="caution">
    <text evidence="7">The sequence shown here is derived from an EMBL/GenBank/DDBJ whole genome shotgun (WGS) entry which is preliminary data.</text>
</comment>
<keyword evidence="5" id="KW-0274">FAD</keyword>
<comment type="catalytic activity">
    <reaction evidence="5">
        <text>L-proline + a quinone = (S)-1-pyrroline-5-carboxylate + a quinol + H(+)</text>
        <dbReference type="Rhea" id="RHEA:23784"/>
        <dbReference type="ChEBI" id="CHEBI:15378"/>
        <dbReference type="ChEBI" id="CHEBI:17388"/>
        <dbReference type="ChEBI" id="CHEBI:24646"/>
        <dbReference type="ChEBI" id="CHEBI:60039"/>
        <dbReference type="ChEBI" id="CHEBI:132124"/>
        <dbReference type="EC" id="1.5.5.2"/>
    </reaction>
</comment>
<dbReference type="AlphaFoldDB" id="A0AAE0WRV3"/>
<dbReference type="InterPro" id="IPR015659">
    <property type="entry name" value="Proline_oxidase"/>
</dbReference>
<dbReference type="PANTHER" id="PTHR13914">
    <property type="entry name" value="PROLINE OXIDASE"/>
    <property type="match status" value="1"/>
</dbReference>
<comment type="similarity">
    <text evidence="1 5">Belongs to the proline oxidase family.</text>
</comment>
<dbReference type="Proteomes" id="UP001274830">
    <property type="component" value="Unassembled WGS sequence"/>
</dbReference>
<dbReference type="Pfam" id="PF01619">
    <property type="entry name" value="Pro_dh"/>
    <property type="match status" value="1"/>
</dbReference>
<reference evidence="7" key="1">
    <citation type="submission" date="2023-07" db="EMBL/GenBank/DDBJ databases">
        <title>Black Yeasts Isolated from many extreme environments.</title>
        <authorList>
            <person name="Coleine C."/>
            <person name="Stajich J.E."/>
            <person name="Selbmann L."/>
        </authorList>
    </citation>
    <scope>NUCLEOTIDE SEQUENCE</scope>
    <source>
        <strain evidence="7">CCFEE 5485</strain>
    </source>
</reference>
<dbReference type="GO" id="GO:0071949">
    <property type="term" value="F:FAD binding"/>
    <property type="evidence" value="ECO:0007669"/>
    <property type="project" value="TreeGrafter"/>
</dbReference>
<dbReference type="Gene3D" id="3.20.20.220">
    <property type="match status" value="1"/>
</dbReference>
<proteinExistence type="inferred from homology"/>
<comment type="cofactor">
    <cofactor evidence="5">
        <name>FAD</name>
        <dbReference type="ChEBI" id="CHEBI:57692"/>
    </cofactor>
</comment>
<sequence length="409" mass="45438">MPALSCLPLSQVLRTYFITAVSSSPFLLGTSTSILRRMLESKSPLFNVERNPVLRSLLWHTFYLQFCMGSTRAEIDKACLELRAQGYSGVILEYALEVLKDAEGNEAEDVKIWRKGMLDTVDMAQPGDFVGLKWSGMGAAAMRRMKDDLEPTERMSEAMHALCSAAKEKNVSLLPAAEETWSLSGFHNWCLKMQRVYNLGGKSVVYATYQAYLRQTPQTVAKHLEVAKEEGFTLGLKLVRGAYLGSEKRELIHPSIEATHEAYDGIAEALLKREPNSWVSSPEASNAWPRTNIMLATHNAISVSRAQALRRTQAASDIPLTPLAFAQLQGMADEVSCTLVAAAKAAESEEDAVKERVYKCGTWGTMDECLNYLLRRAAENKDAAGRTRETRIAMGAEFRRRARRLVGMA</sequence>